<dbReference type="EMBL" id="LHZG01000143">
    <property type="protein sequence ID" value="KXV19554.1"/>
    <property type="molecule type" value="Genomic_DNA"/>
</dbReference>
<reference evidence="1 2" key="1">
    <citation type="submission" date="2015-06" db="EMBL/GenBank/DDBJ databases">
        <title>Improved classification and identification of acetic acid bacteria using matrix-assisted laser desorption/ionization time-of-flight mass spectrometry; Gluconobacter nephelii and Gluconobacter uchimurae are later heterotypic synonyms of Gluconobacter japonicus and Gluconobacter oxydans, respectively.</title>
        <authorList>
            <person name="Li L."/>
            <person name="Cleenwerck I."/>
            <person name="De Vuyst L."/>
            <person name="Vandamme P."/>
        </authorList>
    </citation>
    <scope>NUCLEOTIDE SEQUENCE [LARGE SCALE GENOMIC DNA]</scope>
    <source>
        <strain evidence="1 2">LMG 1676</strain>
    </source>
</reference>
<comment type="caution">
    <text evidence="1">The sequence shown here is derived from an EMBL/GenBank/DDBJ whole genome shotgun (WGS) entry which is preliminary data.</text>
</comment>
<dbReference type="PATRIC" id="fig|442.8.peg.2490"/>
<accession>A0A149RYI3</accession>
<organism evidence="1 2">
    <name type="scientific">Gluconobacter oxydans</name>
    <name type="common">Gluconobacter suboxydans</name>
    <dbReference type="NCBI Taxonomy" id="442"/>
    <lineage>
        <taxon>Bacteria</taxon>
        <taxon>Pseudomonadati</taxon>
        <taxon>Pseudomonadota</taxon>
        <taxon>Alphaproteobacteria</taxon>
        <taxon>Acetobacterales</taxon>
        <taxon>Acetobacteraceae</taxon>
        <taxon>Gluconobacter</taxon>
    </lineage>
</organism>
<proteinExistence type="predicted"/>
<evidence type="ECO:0000313" key="2">
    <source>
        <dbReference type="Proteomes" id="UP000075655"/>
    </source>
</evidence>
<name>A0A149RYI3_GLUOY</name>
<sequence length="85" mass="9588">MGEESPPRGARTGVFPWSLCEGRRAQEKACISTRLHSQIEAADFLERWDVASCDHGQCAFWSAQDVFGDRQQAGRVRFNADQMVQ</sequence>
<dbReference type="Proteomes" id="UP000075655">
    <property type="component" value="Unassembled WGS sequence"/>
</dbReference>
<gene>
    <name evidence="1" type="ORF">AD934_04190</name>
</gene>
<evidence type="ECO:0000313" key="1">
    <source>
        <dbReference type="EMBL" id="KXV19554.1"/>
    </source>
</evidence>
<protein>
    <submittedName>
        <fullName evidence="1">Uncharacterized protein</fullName>
    </submittedName>
</protein>
<dbReference type="AlphaFoldDB" id="A0A149RYI3"/>